<evidence type="ECO:0000313" key="3">
    <source>
        <dbReference type="Proteomes" id="UP000799437"/>
    </source>
</evidence>
<dbReference type="Pfam" id="PF13409">
    <property type="entry name" value="GST_N_2"/>
    <property type="match status" value="1"/>
</dbReference>
<gene>
    <name evidence="2" type="ORF">EJ05DRAFT_476987</name>
</gene>
<dbReference type="GeneID" id="54485212"/>
<dbReference type="Gene3D" id="3.40.30.10">
    <property type="entry name" value="Glutaredoxin"/>
    <property type="match status" value="1"/>
</dbReference>
<dbReference type="AlphaFoldDB" id="A0A6A6W738"/>
<feature type="domain" description="GST N-terminal" evidence="1">
    <location>
        <begin position="4"/>
        <end position="102"/>
    </location>
</feature>
<evidence type="ECO:0000259" key="1">
    <source>
        <dbReference type="PROSITE" id="PS50404"/>
    </source>
</evidence>
<accession>A0A6A6W738</accession>
<dbReference type="RefSeq" id="XP_033600231.1">
    <property type="nucleotide sequence ID" value="XM_033744158.1"/>
</dbReference>
<proteinExistence type="predicted"/>
<sequence>MTVPSMTLFTWPEGLFPRRVTLYLKAKNIPPHILDAHLKIVDYKLDLSTGGIVSVHEPVPEKPAGSWPCMVVHAAEPGEQDVVIHESMSILEYLEDVFHDHGRALSGSDARARAHDSYYK</sequence>
<dbReference type="InterPro" id="IPR036249">
    <property type="entry name" value="Thioredoxin-like_sf"/>
</dbReference>
<dbReference type="PROSITE" id="PS50404">
    <property type="entry name" value="GST_NTER"/>
    <property type="match status" value="1"/>
</dbReference>
<dbReference type="Proteomes" id="UP000799437">
    <property type="component" value="Unassembled WGS sequence"/>
</dbReference>
<dbReference type="EMBL" id="ML996573">
    <property type="protein sequence ID" value="KAF2757780.1"/>
    <property type="molecule type" value="Genomic_DNA"/>
</dbReference>
<name>A0A6A6W738_9PEZI</name>
<evidence type="ECO:0000313" key="2">
    <source>
        <dbReference type="EMBL" id="KAF2757780.1"/>
    </source>
</evidence>
<dbReference type="SUPFAM" id="SSF52833">
    <property type="entry name" value="Thioredoxin-like"/>
    <property type="match status" value="1"/>
</dbReference>
<dbReference type="OrthoDB" id="3587182at2759"/>
<keyword evidence="3" id="KW-1185">Reference proteome</keyword>
<protein>
    <recommendedName>
        <fullName evidence="1">GST N-terminal domain-containing protein</fullName>
    </recommendedName>
</protein>
<reference evidence="2" key="1">
    <citation type="journal article" date="2020" name="Stud. Mycol.">
        <title>101 Dothideomycetes genomes: a test case for predicting lifestyles and emergence of pathogens.</title>
        <authorList>
            <person name="Haridas S."/>
            <person name="Albert R."/>
            <person name="Binder M."/>
            <person name="Bloem J."/>
            <person name="Labutti K."/>
            <person name="Salamov A."/>
            <person name="Andreopoulos B."/>
            <person name="Baker S."/>
            <person name="Barry K."/>
            <person name="Bills G."/>
            <person name="Bluhm B."/>
            <person name="Cannon C."/>
            <person name="Castanera R."/>
            <person name="Culley D."/>
            <person name="Daum C."/>
            <person name="Ezra D."/>
            <person name="Gonzalez J."/>
            <person name="Henrissat B."/>
            <person name="Kuo A."/>
            <person name="Liang C."/>
            <person name="Lipzen A."/>
            <person name="Lutzoni F."/>
            <person name="Magnuson J."/>
            <person name="Mondo S."/>
            <person name="Nolan M."/>
            <person name="Ohm R."/>
            <person name="Pangilinan J."/>
            <person name="Park H.-J."/>
            <person name="Ramirez L."/>
            <person name="Alfaro M."/>
            <person name="Sun H."/>
            <person name="Tritt A."/>
            <person name="Yoshinaga Y."/>
            <person name="Zwiers L.-H."/>
            <person name="Turgeon B."/>
            <person name="Goodwin S."/>
            <person name="Spatafora J."/>
            <person name="Crous P."/>
            <person name="Grigoriev I."/>
        </authorList>
    </citation>
    <scope>NUCLEOTIDE SEQUENCE</scope>
    <source>
        <strain evidence="2">CBS 121739</strain>
    </source>
</reference>
<dbReference type="InterPro" id="IPR004045">
    <property type="entry name" value="Glutathione_S-Trfase_N"/>
</dbReference>
<organism evidence="2 3">
    <name type="scientific">Pseudovirgaria hyperparasitica</name>
    <dbReference type="NCBI Taxonomy" id="470096"/>
    <lineage>
        <taxon>Eukaryota</taxon>
        <taxon>Fungi</taxon>
        <taxon>Dikarya</taxon>
        <taxon>Ascomycota</taxon>
        <taxon>Pezizomycotina</taxon>
        <taxon>Dothideomycetes</taxon>
        <taxon>Dothideomycetes incertae sedis</taxon>
        <taxon>Acrospermales</taxon>
        <taxon>Acrospermaceae</taxon>
        <taxon>Pseudovirgaria</taxon>
    </lineage>
</organism>